<dbReference type="EMBL" id="RDSR01000010">
    <property type="protein sequence ID" value="RNE62543.1"/>
    <property type="molecule type" value="Genomic_DNA"/>
</dbReference>
<dbReference type="InterPro" id="IPR011990">
    <property type="entry name" value="TPR-like_helical_dom_sf"/>
</dbReference>
<feature type="transmembrane region" description="Helical" evidence="1">
    <location>
        <begin position="30"/>
        <end position="51"/>
    </location>
</feature>
<organism evidence="2 3">
    <name type="scientific">Cryobacterium tepidiphilum</name>
    <dbReference type="NCBI Taxonomy" id="2486026"/>
    <lineage>
        <taxon>Bacteria</taxon>
        <taxon>Bacillati</taxon>
        <taxon>Actinomycetota</taxon>
        <taxon>Actinomycetes</taxon>
        <taxon>Micrococcales</taxon>
        <taxon>Microbacteriaceae</taxon>
        <taxon>Cryobacterium</taxon>
    </lineage>
</organism>
<evidence type="ECO:0000256" key="1">
    <source>
        <dbReference type="SAM" id="Phobius"/>
    </source>
</evidence>
<dbReference type="Gene3D" id="1.25.40.10">
    <property type="entry name" value="Tetratricopeptide repeat domain"/>
    <property type="match status" value="1"/>
</dbReference>
<dbReference type="AlphaFoldDB" id="A0A3M8LAL6"/>
<sequence length="145" mass="15944">MAALLMAALLAFYLVVVGWRAVLFVQSGNPIGIVIGIALLVLPLIGVWALARELMFGVRSERLVHRLDADGGLPVEQFPVRPSGRPERSAADADFPRFQADVEAHPEDWQAWFRLGLAYDAAGDRRRARGAIRTAISLERGRQAD</sequence>
<gene>
    <name evidence="2" type="ORF">EEJ31_07655</name>
</gene>
<evidence type="ECO:0008006" key="4">
    <source>
        <dbReference type="Google" id="ProtNLM"/>
    </source>
</evidence>
<reference evidence="2 3" key="1">
    <citation type="submission" date="2018-11" db="EMBL/GenBank/DDBJ databases">
        <title>Cryobacterium sp. nov., isolated from rhizosphere soil of lettuce.</title>
        <authorList>
            <person name="Wang Y."/>
        </authorList>
    </citation>
    <scope>NUCLEOTIDE SEQUENCE [LARGE SCALE GENOMIC DNA]</scope>
    <source>
        <strain evidence="2 3">NEAU-85</strain>
    </source>
</reference>
<proteinExistence type="predicted"/>
<keyword evidence="3" id="KW-1185">Reference proteome</keyword>
<protein>
    <recommendedName>
        <fullName evidence="4">Tetratricopeptide repeat protein</fullName>
    </recommendedName>
</protein>
<dbReference type="Proteomes" id="UP000279859">
    <property type="component" value="Unassembled WGS sequence"/>
</dbReference>
<evidence type="ECO:0000313" key="3">
    <source>
        <dbReference type="Proteomes" id="UP000279859"/>
    </source>
</evidence>
<comment type="caution">
    <text evidence="2">The sequence shown here is derived from an EMBL/GenBank/DDBJ whole genome shotgun (WGS) entry which is preliminary data.</text>
</comment>
<name>A0A3M8LAL6_9MICO</name>
<dbReference type="OrthoDB" id="4485518at2"/>
<evidence type="ECO:0000313" key="2">
    <source>
        <dbReference type="EMBL" id="RNE62543.1"/>
    </source>
</evidence>
<keyword evidence="1" id="KW-0472">Membrane</keyword>
<keyword evidence="1" id="KW-0812">Transmembrane</keyword>
<dbReference type="SUPFAM" id="SSF48452">
    <property type="entry name" value="TPR-like"/>
    <property type="match status" value="1"/>
</dbReference>
<accession>A0A3M8LAL6</accession>
<keyword evidence="1" id="KW-1133">Transmembrane helix</keyword>